<evidence type="ECO:0000313" key="6">
    <source>
        <dbReference type="Proteomes" id="UP000095651"/>
    </source>
</evidence>
<proteinExistence type="predicted"/>
<evidence type="ECO:0000256" key="1">
    <source>
        <dbReference type="ARBA" id="ARBA00022737"/>
    </source>
</evidence>
<evidence type="ECO:0000259" key="3">
    <source>
        <dbReference type="PROSITE" id="PS51272"/>
    </source>
</evidence>
<dbReference type="EMBL" id="QSON01000023">
    <property type="protein sequence ID" value="RGI96499.1"/>
    <property type="molecule type" value="Genomic_DNA"/>
</dbReference>
<keyword evidence="1" id="KW-0677">Repeat</keyword>
<evidence type="ECO:0000313" key="4">
    <source>
        <dbReference type="EMBL" id="CUO70781.1"/>
    </source>
</evidence>
<organism evidence="4 6">
    <name type="scientific">Hungatella hathewayi</name>
    <dbReference type="NCBI Taxonomy" id="154046"/>
    <lineage>
        <taxon>Bacteria</taxon>
        <taxon>Bacillati</taxon>
        <taxon>Bacillota</taxon>
        <taxon>Clostridia</taxon>
        <taxon>Lachnospirales</taxon>
        <taxon>Lachnospiraceae</taxon>
        <taxon>Hungatella</taxon>
    </lineage>
</organism>
<sequence>MEKRCLTRYNADEFILRNEGLQLMNRRLFAASTAACIVVTAVYPMTSLAAVNMDLKKKVVGMAGIMNVTNTEKNVTRAEYAKMVVLASPYGSSVPPEGSSSVFADVGKDHAYASYIKTAVEKGYMTGYLGGVFKPDQNVTLQDAVRGILALLGYKDEDFAGSQAGGRISQYRFLKLDENVNREAAELLARGDCINLFYNLLKTKPKDGGDIYGKLFGCELTSDGEINPLKMADNGLKGPKLVRSKRSLSSYIPFKLDKANVFINGESSTVSALKDAVESGGAVLLYYHPGSKSIWAYTEDSSDSRRGIVRGTVSNIYYTSVDVMSPSAVMLEESGEQYLLTSSEMQFAFSMYGNVRVGDTVTLVYEKTVKEDGTETYTVLDYLED</sequence>
<reference evidence="4 6" key="1">
    <citation type="submission" date="2015-09" db="EMBL/GenBank/DDBJ databases">
        <authorList>
            <consortium name="Pathogen Informatics"/>
        </authorList>
    </citation>
    <scope>NUCLEOTIDE SEQUENCE [LARGE SCALE GENOMIC DNA]</scope>
    <source>
        <strain evidence="4 6">2789STDY5608850</strain>
    </source>
</reference>
<dbReference type="PROSITE" id="PS51272">
    <property type="entry name" value="SLH"/>
    <property type="match status" value="1"/>
</dbReference>
<dbReference type="Pfam" id="PF00395">
    <property type="entry name" value="SLH"/>
    <property type="match status" value="1"/>
</dbReference>
<feature type="transmembrane region" description="Helical" evidence="2">
    <location>
        <begin position="28"/>
        <end position="51"/>
    </location>
</feature>
<name>A0A174H934_9FIRM</name>
<keyword evidence="2" id="KW-0812">Transmembrane</keyword>
<evidence type="ECO:0000313" key="5">
    <source>
        <dbReference type="EMBL" id="RGI96499.1"/>
    </source>
</evidence>
<dbReference type="Proteomes" id="UP000095651">
    <property type="component" value="Unassembled WGS sequence"/>
</dbReference>
<feature type="domain" description="SLH" evidence="3">
    <location>
        <begin position="99"/>
        <end position="162"/>
    </location>
</feature>
<dbReference type="EMBL" id="CYZE01000010">
    <property type="protein sequence ID" value="CUO70781.1"/>
    <property type="molecule type" value="Genomic_DNA"/>
</dbReference>
<dbReference type="InterPro" id="IPR001119">
    <property type="entry name" value="SLH_dom"/>
</dbReference>
<keyword evidence="2" id="KW-0472">Membrane</keyword>
<dbReference type="Proteomes" id="UP000263014">
    <property type="component" value="Unassembled WGS sequence"/>
</dbReference>
<evidence type="ECO:0000256" key="2">
    <source>
        <dbReference type="SAM" id="Phobius"/>
    </source>
</evidence>
<protein>
    <submittedName>
        <fullName evidence="5">S-layer homology domain-containing protein</fullName>
    </submittedName>
    <submittedName>
        <fullName evidence="4">S-layer protein</fullName>
    </submittedName>
</protein>
<accession>A0A174H934</accession>
<gene>
    <name evidence="5" type="ORF">DXD79_29270</name>
    <name evidence="4" type="ORF">ERS852407_03676</name>
</gene>
<keyword evidence="2" id="KW-1133">Transmembrane helix</keyword>
<reference evidence="5 7" key="2">
    <citation type="submission" date="2018-08" db="EMBL/GenBank/DDBJ databases">
        <title>A genome reference for cultivated species of the human gut microbiota.</title>
        <authorList>
            <person name="Zou Y."/>
            <person name="Xue W."/>
            <person name="Luo G."/>
        </authorList>
    </citation>
    <scope>NUCLEOTIDE SEQUENCE [LARGE SCALE GENOMIC DNA]</scope>
    <source>
        <strain evidence="5 7">TM09-12</strain>
    </source>
</reference>
<dbReference type="AlphaFoldDB" id="A0A174H934"/>
<evidence type="ECO:0000313" key="7">
    <source>
        <dbReference type="Proteomes" id="UP000263014"/>
    </source>
</evidence>